<dbReference type="Pfam" id="PF03364">
    <property type="entry name" value="Polyketide_cyc"/>
    <property type="match status" value="1"/>
</dbReference>
<dbReference type="AlphaFoldDB" id="A0A6J4TA49"/>
<organism evidence="2">
    <name type="scientific">uncultured Solirubrobacteraceae bacterium</name>
    <dbReference type="NCBI Taxonomy" id="1162706"/>
    <lineage>
        <taxon>Bacteria</taxon>
        <taxon>Bacillati</taxon>
        <taxon>Actinomycetota</taxon>
        <taxon>Thermoleophilia</taxon>
        <taxon>Solirubrobacterales</taxon>
        <taxon>Solirubrobacteraceae</taxon>
        <taxon>environmental samples</taxon>
    </lineage>
</organism>
<sequence>MSTMAEHSEVLDAEPGRCFDAVAAFDTYPEWMPAFRAVQVLERDAEGRGVLVEFRIDAKLREVRYVLRHHLDAPRRISWDYVEGDAKDVDGEWRFEDAGEGRTRVTYSVAFDVGGFVPASVKRALAEQAVRSSLAALARRVGAA</sequence>
<evidence type="ECO:0000259" key="1">
    <source>
        <dbReference type="Pfam" id="PF03364"/>
    </source>
</evidence>
<dbReference type="PANTHER" id="PTHR39683:SF4">
    <property type="entry name" value="COENZYME Q-BINDING PROTEIN COQ10 START DOMAIN-CONTAINING PROTEIN"/>
    <property type="match status" value="1"/>
</dbReference>
<reference evidence="2" key="1">
    <citation type="submission" date="2020-02" db="EMBL/GenBank/DDBJ databases">
        <authorList>
            <person name="Meier V. D."/>
        </authorList>
    </citation>
    <scope>NUCLEOTIDE SEQUENCE</scope>
    <source>
        <strain evidence="2">AVDCRST_MAG69</strain>
    </source>
</reference>
<dbReference type="EMBL" id="CADCVP010000317">
    <property type="protein sequence ID" value="CAA9517863.1"/>
    <property type="molecule type" value="Genomic_DNA"/>
</dbReference>
<gene>
    <name evidence="2" type="ORF">AVDCRST_MAG69-2881</name>
</gene>
<evidence type="ECO:0000313" key="2">
    <source>
        <dbReference type="EMBL" id="CAA9517863.1"/>
    </source>
</evidence>
<dbReference type="SUPFAM" id="SSF55961">
    <property type="entry name" value="Bet v1-like"/>
    <property type="match status" value="1"/>
</dbReference>
<name>A0A6J4TA49_9ACTN</name>
<dbReference type="InterPro" id="IPR023393">
    <property type="entry name" value="START-like_dom_sf"/>
</dbReference>
<dbReference type="PANTHER" id="PTHR39683">
    <property type="entry name" value="CONSERVED PROTEIN TB16.3"/>
    <property type="match status" value="1"/>
</dbReference>
<feature type="domain" description="Coenzyme Q-binding protein COQ10 START" evidence="1">
    <location>
        <begin position="12"/>
        <end position="137"/>
    </location>
</feature>
<dbReference type="Gene3D" id="3.30.530.20">
    <property type="match status" value="1"/>
</dbReference>
<accession>A0A6J4TA49</accession>
<proteinExistence type="predicted"/>
<protein>
    <recommendedName>
        <fullName evidence="1">Coenzyme Q-binding protein COQ10 START domain-containing protein</fullName>
    </recommendedName>
</protein>
<dbReference type="InterPro" id="IPR005031">
    <property type="entry name" value="COQ10_START"/>
</dbReference>